<evidence type="ECO:0000313" key="3">
    <source>
        <dbReference type="Proteomes" id="UP000034543"/>
    </source>
</evidence>
<dbReference type="AlphaFoldDB" id="A0A0G1ELM6"/>
<proteinExistence type="predicted"/>
<keyword evidence="1" id="KW-0472">Membrane</keyword>
<protein>
    <submittedName>
        <fullName evidence="2">Uncharacterized protein</fullName>
    </submittedName>
</protein>
<accession>A0A0G1ELM6</accession>
<name>A0A0G1ELM6_9BACT</name>
<dbReference type="Proteomes" id="UP000034543">
    <property type="component" value="Unassembled WGS sequence"/>
</dbReference>
<feature type="transmembrane region" description="Helical" evidence="1">
    <location>
        <begin position="12"/>
        <end position="32"/>
    </location>
</feature>
<dbReference type="EMBL" id="LCFB01000029">
    <property type="protein sequence ID" value="KKS83956.1"/>
    <property type="molecule type" value="Genomic_DNA"/>
</dbReference>
<reference evidence="2 3" key="1">
    <citation type="journal article" date="2015" name="Nature">
        <title>rRNA introns, odd ribosomes, and small enigmatic genomes across a large radiation of phyla.</title>
        <authorList>
            <person name="Brown C.T."/>
            <person name="Hug L.A."/>
            <person name="Thomas B.C."/>
            <person name="Sharon I."/>
            <person name="Castelle C.J."/>
            <person name="Singh A."/>
            <person name="Wilkins M.J."/>
            <person name="Williams K.H."/>
            <person name="Banfield J.F."/>
        </authorList>
    </citation>
    <scope>NUCLEOTIDE SEQUENCE [LARGE SCALE GENOMIC DNA]</scope>
</reference>
<evidence type="ECO:0000256" key="1">
    <source>
        <dbReference type="SAM" id="Phobius"/>
    </source>
</evidence>
<sequence length="117" mass="13462">MCPAVCSVYTIYSVNAINAGSFILLFLSIKLFGFKHKRLPVWLLYIILLVTMIFNIYYHTDCGSGCSSSGTFFRFSLFPSQPFYPLNELMNPLLKSLNSTVEQWFNNLQDIISRTLR</sequence>
<comment type="caution">
    <text evidence="2">The sequence shown here is derived from an EMBL/GenBank/DDBJ whole genome shotgun (WGS) entry which is preliminary data.</text>
</comment>
<feature type="transmembrane region" description="Helical" evidence="1">
    <location>
        <begin position="39"/>
        <end position="58"/>
    </location>
</feature>
<gene>
    <name evidence="2" type="ORF">UV59_C0029G0028</name>
</gene>
<evidence type="ECO:0000313" key="2">
    <source>
        <dbReference type="EMBL" id="KKS83956.1"/>
    </source>
</evidence>
<organism evidence="2 3">
    <name type="scientific">Candidatus Gottesmanbacteria bacterium GW2011_GWA1_43_11</name>
    <dbReference type="NCBI Taxonomy" id="1618436"/>
    <lineage>
        <taxon>Bacteria</taxon>
        <taxon>Candidatus Gottesmaniibacteriota</taxon>
    </lineage>
</organism>
<keyword evidence="1" id="KW-1133">Transmembrane helix</keyword>
<keyword evidence="1" id="KW-0812">Transmembrane</keyword>